<dbReference type="CDD" id="cd08414">
    <property type="entry name" value="PBP2_LTTR_aromatics_like"/>
    <property type="match status" value="1"/>
</dbReference>
<sequence>MNLKHLVSFVEVANCGSFSLAAQHLHTVQSAISRHINALENELDVTLLQRSTRRVELSEAGKGFFLDAEAILRQCAQARQHVQDIAAGKRGVLRIGYMSSACAHFLPAMLRRFGDYATNVDVQIFEMTAAQQTDAFASGSIDLGFSRPVDAQRDTRICSQHLLDDPIVAVLSDHHPLAGEASLSLAQIADQPLTLFARRHAPSLFDTLISVFFQRELQPWVISEPASMQALLTQVASSQSVALVPSCVANLQTTGCRFLTLDEPMHVPLEMHWPQHTKPLTDIWLRWFSEQTFDLPSSPLLSKSQS</sequence>
<dbReference type="KEGG" id="msx:AU14_02140"/>
<dbReference type="EMBL" id="CP007151">
    <property type="protein sequence ID" value="AHI27880.1"/>
    <property type="molecule type" value="Genomic_DNA"/>
</dbReference>
<protein>
    <submittedName>
        <fullName evidence="6">LysR family transcriptional regulator</fullName>
    </submittedName>
</protein>
<dbReference type="STRING" id="1420916.AU14_02140"/>
<dbReference type="FunFam" id="1.10.10.10:FF:000001">
    <property type="entry name" value="LysR family transcriptional regulator"/>
    <property type="match status" value="1"/>
</dbReference>
<dbReference type="PROSITE" id="PS50931">
    <property type="entry name" value="HTH_LYSR"/>
    <property type="match status" value="1"/>
</dbReference>
<dbReference type="RefSeq" id="WP_052471937.1">
    <property type="nucleotide sequence ID" value="NZ_CP007151.1"/>
</dbReference>
<dbReference type="InterPro" id="IPR000847">
    <property type="entry name" value="LysR_HTH_N"/>
</dbReference>
<organism evidence="6 7">
    <name type="scientific">Marinobacter similis</name>
    <dbReference type="NCBI Taxonomy" id="1420916"/>
    <lineage>
        <taxon>Bacteria</taxon>
        <taxon>Pseudomonadati</taxon>
        <taxon>Pseudomonadota</taxon>
        <taxon>Gammaproteobacteria</taxon>
        <taxon>Pseudomonadales</taxon>
        <taxon>Marinobacteraceae</taxon>
        <taxon>Marinobacter</taxon>
    </lineage>
</organism>
<comment type="similarity">
    <text evidence="1">Belongs to the LysR transcriptional regulatory family.</text>
</comment>
<evidence type="ECO:0000256" key="2">
    <source>
        <dbReference type="ARBA" id="ARBA00023015"/>
    </source>
</evidence>
<dbReference type="Gene3D" id="1.10.10.10">
    <property type="entry name" value="Winged helix-like DNA-binding domain superfamily/Winged helix DNA-binding domain"/>
    <property type="match status" value="1"/>
</dbReference>
<keyword evidence="7" id="KW-1185">Reference proteome</keyword>
<dbReference type="SUPFAM" id="SSF46785">
    <property type="entry name" value="Winged helix' DNA-binding domain"/>
    <property type="match status" value="1"/>
</dbReference>
<dbReference type="GO" id="GO:0003700">
    <property type="term" value="F:DNA-binding transcription factor activity"/>
    <property type="evidence" value="ECO:0007669"/>
    <property type="project" value="InterPro"/>
</dbReference>
<proteinExistence type="inferred from homology"/>
<evidence type="ECO:0000313" key="7">
    <source>
        <dbReference type="Proteomes" id="UP000061489"/>
    </source>
</evidence>
<reference evidence="6 7" key="1">
    <citation type="journal article" date="2014" name="Genome Announc.">
        <title>Draft Genome Sequences of Marinobacter similis A3d10T and Marinobacter salarius R9SW1T.</title>
        <authorList>
            <person name="Ivanova E.P."/>
            <person name="Ng H.J."/>
            <person name="Webb H.K."/>
            <person name="Feng G."/>
            <person name="Oshima K."/>
            <person name="Hattori M."/>
            <person name="Ohkuma M."/>
            <person name="Sergeev A.F."/>
            <person name="Mikhailov V.V."/>
            <person name="Crawford R.J."/>
            <person name="Sawabe T."/>
        </authorList>
    </citation>
    <scope>NUCLEOTIDE SEQUENCE [LARGE SCALE GENOMIC DNA]</scope>
    <source>
        <strain evidence="6 7">A3d10</strain>
    </source>
</reference>
<keyword evidence="4" id="KW-0804">Transcription</keyword>
<evidence type="ECO:0000256" key="1">
    <source>
        <dbReference type="ARBA" id="ARBA00009437"/>
    </source>
</evidence>
<dbReference type="OrthoDB" id="9803735at2"/>
<dbReference type="Pfam" id="PF03466">
    <property type="entry name" value="LysR_substrate"/>
    <property type="match status" value="1"/>
</dbReference>
<dbReference type="GO" id="GO:0003677">
    <property type="term" value="F:DNA binding"/>
    <property type="evidence" value="ECO:0007669"/>
    <property type="project" value="UniProtKB-KW"/>
</dbReference>
<dbReference type="PANTHER" id="PTHR30346">
    <property type="entry name" value="TRANSCRIPTIONAL DUAL REGULATOR HCAR-RELATED"/>
    <property type="match status" value="1"/>
</dbReference>
<evidence type="ECO:0000259" key="5">
    <source>
        <dbReference type="PROSITE" id="PS50931"/>
    </source>
</evidence>
<dbReference type="Proteomes" id="UP000061489">
    <property type="component" value="Chromosome"/>
</dbReference>
<dbReference type="GO" id="GO:0032993">
    <property type="term" value="C:protein-DNA complex"/>
    <property type="evidence" value="ECO:0007669"/>
    <property type="project" value="TreeGrafter"/>
</dbReference>
<name>W5YFY4_9GAMM</name>
<dbReference type="InterPro" id="IPR036390">
    <property type="entry name" value="WH_DNA-bd_sf"/>
</dbReference>
<dbReference type="AlphaFoldDB" id="W5YFY4"/>
<gene>
    <name evidence="6" type="ORF">AU14_02140</name>
</gene>
<evidence type="ECO:0000313" key="6">
    <source>
        <dbReference type="EMBL" id="AHI27880.1"/>
    </source>
</evidence>
<dbReference type="PANTHER" id="PTHR30346:SF0">
    <property type="entry name" value="HCA OPERON TRANSCRIPTIONAL ACTIVATOR HCAR"/>
    <property type="match status" value="1"/>
</dbReference>
<evidence type="ECO:0000256" key="3">
    <source>
        <dbReference type="ARBA" id="ARBA00023125"/>
    </source>
</evidence>
<accession>W5YFY4</accession>
<dbReference type="Pfam" id="PF00126">
    <property type="entry name" value="HTH_1"/>
    <property type="match status" value="1"/>
</dbReference>
<evidence type="ECO:0000256" key="4">
    <source>
        <dbReference type="ARBA" id="ARBA00023163"/>
    </source>
</evidence>
<dbReference type="Gene3D" id="3.40.190.10">
    <property type="entry name" value="Periplasmic binding protein-like II"/>
    <property type="match status" value="2"/>
</dbReference>
<dbReference type="PRINTS" id="PR00039">
    <property type="entry name" value="HTHLYSR"/>
</dbReference>
<dbReference type="SUPFAM" id="SSF53850">
    <property type="entry name" value="Periplasmic binding protein-like II"/>
    <property type="match status" value="1"/>
</dbReference>
<keyword evidence="2" id="KW-0805">Transcription regulation</keyword>
<keyword evidence="3" id="KW-0238">DNA-binding</keyword>
<dbReference type="HOGENOM" id="CLU_039613_6_4_6"/>
<dbReference type="InterPro" id="IPR005119">
    <property type="entry name" value="LysR_subst-bd"/>
</dbReference>
<dbReference type="InterPro" id="IPR036388">
    <property type="entry name" value="WH-like_DNA-bd_sf"/>
</dbReference>
<feature type="domain" description="HTH lysR-type" evidence="5">
    <location>
        <begin position="1"/>
        <end position="58"/>
    </location>
</feature>